<dbReference type="KEGG" id="nsp:BMF81_04713"/>
<dbReference type="GeneID" id="78019909"/>
<proteinExistence type="predicted"/>
<dbReference type="Proteomes" id="UP000244056">
    <property type="component" value="Chromosome"/>
</dbReference>
<dbReference type="KEGG" id="nsp:BMF81_04420"/>
<protein>
    <submittedName>
        <fullName evidence="2">Uncharacterized protein</fullName>
    </submittedName>
</protein>
<sequence>MVKIHAPIHIQIYEREGTQWFFHGGNIFHNPHGISTDLESTLERNGLTKIKVLVELFRVNGGKAGLYLADIRDKKYYYCGQKWEDVKGLLRELGIGRDEPSSS</sequence>
<dbReference type="AlphaFoldDB" id="A0A2S0QBQ0"/>
<gene>
    <name evidence="1" type="ORF">BMF81_04420</name>
    <name evidence="2" type="ORF">BMF81_04713</name>
</gene>
<dbReference type="Proteomes" id="UP000244056">
    <property type="component" value="Plasmid pUHCC0039a"/>
</dbReference>
<dbReference type="RefSeq" id="WP_017804034.1">
    <property type="nucleotide sequence ID" value="NZ_CAWNZE010000001.1"/>
</dbReference>
<organism evidence="2 3">
    <name type="scientific">Nodularia spumigena UHCC 0039</name>
    <dbReference type="NCBI Taxonomy" id="1914872"/>
    <lineage>
        <taxon>Bacteria</taxon>
        <taxon>Bacillati</taxon>
        <taxon>Cyanobacteriota</taxon>
        <taxon>Cyanophyceae</taxon>
        <taxon>Nostocales</taxon>
        <taxon>Nodulariaceae</taxon>
        <taxon>Nodularia</taxon>
    </lineage>
</organism>
<reference evidence="2 3" key="1">
    <citation type="submission" date="2017-03" db="EMBL/GenBank/DDBJ databases">
        <title>Comparative genomics of the toxic Baltic Sea cyanobacteria Nodularia spumigena UHCC 0039 and its response on varying salinity.</title>
        <authorList>
            <person name="Teikari J.E."/>
        </authorList>
    </citation>
    <scope>NUCLEOTIDE SEQUENCE [LARGE SCALE GENOMIC DNA]</scope>
    <source>
        <strain evidence="2 3">UHCC 0039</strain>
        <plasmid evidence="2">pUHCC0039a</plasmid>
        <plasmid evidence="3">puhcc0039a</plasmid>
    </source>
</reference>
<geneLocation type="plasmid" evidence="3">
    <name>puhcc0039a</name>
</geneLocation>
<accession>A0A2S0QBQ0</accession>
<geneLocation type="plasmid" evidence="2">
    <name>pUHCC0039a</name>
</geneLocation>
<evidence type="ECO:0000313" key="1">
    <source>
        <dbReference type="EMBL" id="AVZ31573.1"/>
    </source>
</evidence>
<name>A0A2S0QBQ0_NODSP</name>
<dbReference type="EMBL" id="CP020115">
    <property type="protein sequence ID" value="AVZ31720.1"/>
    <property type="molecule type" value="Genomic_DNA"/>
</dbReference>
<evidence type="ECO:0000313" key="3">
    <source>
        <dbReference type="Proteomes" id="UP000244056"/>
    </source>
</evidence>
<keyword evidence="2" id="KW-0614">Plasmid</keyword>
<evidence type="ECO:0000313" key="2">
    <source>
        <dbReference type="EMBL" id="AVZ31720.1"/>
    </source>
</evidence>
<dbReference type="EMBL" id="CP020114">
    <property type="protein sequence ID" value="AVZ31573.1"/>
    <property type="molecule type" value="Genomic_DNA"/>
</dbReference>